<proteinExistence type="inferred from homology"/>
<keyword evidence="7 8" id="KW-0472">Membrane</keyword>
<dbReference type="GO" id="GO:0055085">
    <property type="term" value="P:transmembrane transport"/>
    <property type="evidence" value="ECO:0007669"/>
    <property type="project" value="InterPro"/>
</dbReference>
<keyword evidence="5 8" id="KW-0812">Transmembrane</keyword>
<dbReference type="InterPro" id="IPR051789">
    <property type="entry name" value="Bact_Polyamine_Transport"/>
</dbReference>
<dbReference type="PROSITE" id="PS50928">
    <property type="entry name" value="ABC_TM1"/>
    <property type="match status" value="1"/>
</dbReference>
<evidence type="ECO:0000256" key="4">
    <source>
        <dbReference type="ARBA" id="ARBA00022475"/>
    </source>
</evidence>
<evidence type="ECO:0000313" key="10">
    <source>
        <dbReference type="EMBL" id="AZL61132.1"/>
    </source>
</evidence>
<keyword evidence="4" id="KW-1003">Cell membrane</keyword>
<dbReference type="SUPFAM" id="SSF161098">
    <property type="entry name" value="MetI-like"/>
    <property type="match status" value="1"/>
</dbReference>
<sequence>MARYTGFHRTNRPLAVYAALFAFVLYLPILFIPIFSFNSGVYVKFPLEGFTFDWYAELWHREPLQRAFFNSVKVATVVSLLSTLLAVPAALAIVRYRMPGKAPAVGFLMLPLVLPGLILGVALLGLLNRLGITLSLFTVALGHMVICLPYAISVLLPRFIGFNRSLEEASADLGEPPWRTFWRVTFPCNFPAILACLLMTFTISFDEFFMAFFLSGTETTLPMYIWGQLRFPQDFPSLLALSTLILGFSFVLVFISLRLGRVGQAARAGEMR</sequence>
<evidence type="ECO:0000259" key="9">
    <source>
        <dbReference type="PROSITE" id="PS50928"/>
    </source>
</evidence>
<evidence type="ECO:0000256" key="2">
    <source>
        <dbReference type="ARBA" id="ARBA00007069"/>
    </source>
</evidence>
<reference evidence="10 11" key="1">
    <citation type="submission" date="2018-12" db="EMBL/GenBank/DDBJ databases">
        <title>Complete genome sequencing of Tabrizicola sp. K13M18.</title>
        <authorList>
            <person name="Bae J.-W."/>
        </authorList>
    </citation>
    <scope>NUCLEOTIDE SEQUENCE [LARGE SCALE GENOMIC DNA]</scope>
    <source>
        <strain evidence="10 11">K13M18</strain>
    </source>
</reference>
<dbReference type="InterPro" id="IPR035906">
    <property type="entry name" value="MetI-like_sf"/>
</dbReference>
<dbReference type="InterPro" id="IPR000515">
    <property type="entry name" value="MetI-like"/>
</dbReference>
<feature type="transmembrane region" description="Helical" evidence="8">
    <location>
        <begin position="106"/>
        <end position="126"/>
    </location>
</feature>
<evidence type="ECO:0000256" key="7">
    <source>
        <dbReference type="ARBA" id="ARBA00023136"/>
    </source>
</evidence>
<comment type="similarity">
    <text evidence="2">Belongs to the binding-protein-dependent transport system permease family. CysTW subfamily.</text>
</comment>
<evidence type="ECO:0000313" key="11">
    <source>
        <dbReference type="Proteomes" id="UP000282002"/>
    </source>
</evidence>
<dbReference type="EMBL" id="CP034328">
    <property type="protein sequence ID" value="AZL61132.1"/>
    <property type="molecule type" value="Genomic_DNA"/>
</dbReference>
<evidence type="ECO:0000256" key="6">
    <source>
        <dbReference type="ARBA" id="ARBA00022989"/>
    </source>
</evidence>
<evidence type="ECO:0000256" key="3">
    <source>
        <dbReference type="ARBA" id="ARBA00022448"/>
    </source>
</evidence>
<feature type="transmembrane region" description="Helical" evidence="8">
    <location>
        <begin position="14"/>
        <end position="37"/>
    </location>
</feature>
<dbReference type="KEGG" id="taw:EI545_11130"/>
<dbReference type="Gene3D" id="1.10.3720.10">
    <property type="entry name" value="MetI-like"/>
    <property type="match status" value="1"/>
</dbReference>
<evidence type="ECO:0000256" key="5">
    <source>
        <dbReference type="ARBA" id="ARBA00022692"/>
    </source>
</evidence>
<dbReference type="PANTHER" id="PTHR43848:SF2">
    <property type="entry name" value="PUTRESCINE TRANSPORT SYSTEM PERMEASE PROTEIN POTI"/>
    <property type="match status" value="1"/>
</dbReference>
<protein>
    <submittedName>
        <fullName evidence="10">ABC transporter permease</fullName>
    </submittedName>
</protein>
<feature type="transmembrane region" description="Helical" evidence="8">
    <location>
        <begin position="132"/>
        <end position="156"/>
    </location>
</feature>
<comment type="subcellular location">
    <subcellularLocation>
        <location evidence="1 8">Cell membrane</location>
        <topology evidence="1 8">Multi-pass membrane protein</topology>
    </subcellularLocation>
</comment>
<dbReference type="CDD" id="cd06261">
    <property type="entry name" value="TM_PBP2"/>
    <property type="match status" value="1"/>
</dbReference>
<keyword evidence="3 8" id="KW-0813">Transport</keyword>
<organism evidence="10 11">
    <name type="scientific">Tabrizicola piscis</name>
    <dbReference type="NCBI Taxonomy" id="2494374"/>
    <lineage>
        <taxon>Bacteria</taxon>
        <taxon>Pseudomonadati</taxon>
        <taxon>Pseudomonadota</taxon>
        <taxon>Alphaproteobacteria</taxon>
        <taxon>Rhodobacterales</taxon>
        <taxon>Paracoccaceae</taxon>
        <taxon>Tabrizicola</taxon>
    </lineage>
</organism>
<dbReference type="Pfam" id="PF00528">
    <property type="entry name" value="BPD_transp_1"/>
    <property type="match status" value="1"/>
</dbReference>
<dbReference type="AlphaFoldDB" id="A0A3S8UBN5"/>
<dbReference type="OrthoDB" id="9782004at2"/>
<feature type="transmembrane region" description="Helical" evidence="8">
    <location>
        <begin position="74"/>
        <end position="94"/>
    </location>
</feature>
<accession>A0A3S8UBN5</accession>
<gene>
    <name evidence="10" type="ORF">EI545_11130</name>
</gene>
<feature type="transmembrane region" description="Helical" evidence="8">
    <location>
        <begin position="235"/>
        <end position="257"/>
    </location>
</feature>
<dbReference type="GO" id="GO:0005886">
    <property type="term" value="C:plasma membrane"/>
    <property type="evidence" value="ECO:0007669"/>
    <property type="project" value="UniProtKB-SubCell"/>
</dbReference>
<dbReference type="PANTHER" id="PTHR43848">
    <property type="entry name" value="PUTRESCINE TRANSPORT SYSTEM PERMEASE PROTEIN POTI"/>
    <property type="match status" value="1"/>
</dbReference>
<keyword evidence="11" id="KW-1185">Reference proteome</keyword>
<feature type="transmembrane region" description="Helical" evidence="8">
    <location>
        <begin position="192"/>
        <end position="215"/>
    </location>
</feature>
<dbReference type="Proteomes" id="UP000282002">
    <property type="component" value="Chromosome"/>
</dbReference>
<evidence type="ECO:0000256" key="1">
    <source>
        <dbReference type="ARBA" id="ARBA00004651"/>
    </source>
</evidence>
<evidence type="ECO:0000256" key="8">
    <source>
        <dbReference type="RuleBase" id="RU363032"/>
    </source>
</evidence>
<feature type="domain" description="ABC transmembrane type-1" evidence="9">
    <location>
        <begin position="68"/>
        <end position="256"/>
    </location>
</feature>
<name>A0A3S8UBN5_9RHOB</name>
<keyword evidence="6 8" id="KW-1133">Transmembrane helix</keyword>